<dbReference type="eggNOG" id="COG0674">
    <property type="taxonomic scope" value="Bacteria"/>
</dbReference>
<proteinExistence type="predicted"/>
<gene>
    <name evidence="4" type="ordered locus">Caur_0249</name>
</gene>
<dbReference type="Gene3D" id="3.40.50.970">
    <property type="match status" value="1"/>
</dbReference>
<dbReference type="PANTHER" id="PTHR32154">
    <property type="entry name" value="PYRUVATE-FLAVODOXIN OXIDOREDUCTASE-RELATED"/>
    <property type="match status" value="1"/>
</dbReference>
<keyword evidence="5" id="KW-1185">Reference proteome</keyword>
<evidence type="ECO:0000259" key="3">
    <source>
        <dbReference type="Pfam" id="PF01855"/>
    </source>
</evidence>
<dbReference type="EMBL" id="CP000909">
    <property type="protein sequence ID" value="ABY33502.1"/>
    <property type="molecule type" value="Genomic_DNA"/>
</dbReference>
<dbReference type="CDD" id="cd07034">
    <property type="entry name" value="TPP_PYR_PFOR_IOR-alpha_like"/>
    <property type="match status" value="1"/>
</dbReference>
<dbReference type="Gene3D" id="3.40.920.10">
    <property type="entry name" value="Pyruvate-ferredoxin oxidoreductase, PFOR, domain III"/>
    <property type="match status" value="1"/>
</dbReference>
<organism evidence="4 5">
    <name type="scientific">Chloroflexus aurantiacus (strain ATCC 29366 / DSM 635 / J-10-fl)</name>
    <dbReference type="NCBI Taxonomy" id="324602"/>
    <lineage>
        <taxon>Bacteria</taxon>
        <taxon>Bacillati</taxon>
        <taxon>Chloroflexota</taxon>
        <taxon>Chloroflexia</taxon>
        <taxon>Chloroflexales</taxon>
        <taxon>Chloroflexineae</taxon>
        <taxon>Chloroflexaceae</taxon>
        <taxon>Chloroflexus</taxon>
    </lineage>
</organism>
<dbReference type="EnsemblBacteria" id="ABY33502">
    <property type="protein sequence ID" value="ABY33502"/>
    <property type="gene ID" value="Caur_0249"/>
</dbReference>
<dbReference type="Proteomes" id="UP000002008">
    <property type="component" value="Chromosome"/>
</dbReference>
<dbReference type="FunFam" id="3.40.50.920:FF:000032">
    <property type="entry name" value="Pyruvate flavodoxin/ferredoxin oxidoreductase domain protein"/>
    <property type="match status" value="1"/>
</dbReference>
<dbReference type="PANTHER" id="PTHR32154:SF29">
    <property type="entry name" value="BLR6743 PROTEIN"/>
    <property type="match status" value="1"/>
</dbReference>
<dbReference type="AlphaFoldDB" id="A9WCA9"/>
<dbReference type="Pfam" id="PF01558">
    <property type="entry name" value="POR"/>
    <property type="match status" value="1"/>
</dbReference>
<dbReference type="InterPro" id="IPR009014">
    <property type="entry name" value="Transketo_C/PFOR_II"/>
</dbReference>
<dbReference type="SUPFAM" id="SSF53323">
    <property type="entry name" value="Pyruvate-ferredoxin oxidoreductase, PFOR, domain III"/>
    <property type="match status" value="1"/>
</dbReference>
<dbReference type="GO" id="GO:0016903">
    <property type="term" value="F:oxidoreductase activity, acting on the aldehyde or oxo group of donors"/>
    <property type="evidence" value="ECO:0007669"/>
    <property type="project" value="InterPro"/>
</dbReference>
<dbReference type="HOGENOM" id="CLU_017038_1_0_0"/>
<feature type="domain" description="Pyruvate/ketoisovalerate oxidoreductase catalytic" evidence="2">
    <location>
        <begin position="20"/>
        <end position="184"/>
    </location>
</feature>
<dbReference type="InterPro" id="IPR029061">
    <property type="entry name" value="THDP-binding"/>
</dbReference>
<dbReference type="InterPro" id="IPR022367">
    <property type="entry name" value="2-oxoacid/accept_OxRdtase_asu"/>
</dbReference>
<dbReference type="Gene3D" id="3.40.50.920">
    <property type="match status" value="1"/>
</dbReference>
<keyword evidence="1" id="KW-0560">Oxidoreductase</keyword>
<dbReference type="PATRIC" id="fig|324602.8.peg.289"/>
<dbReference type="InParanoid" id="A9WCA9"/>
<evidence type="ECO:0000256" key="1">
    <source>
        <dbReference type="ARBA" id="ARBA00023002"/>
    </source>
</evidence>
<keyword evidence="4" id="KW-0670">Pyruvate</keyword>
<accession>A9WCA9</accession>
<evidence type="ECO:0000259" key="2">
    <source>
        <dbReference type="Pfam" id="PF01558"/>
    </source>
</evidence>
<dbReference type="GO" id="GO:0006979">
    <property type="term" value="P:response to oxidative stress"/>
    <property type="evidence" value="ECO:0000318"/>
    <property type="project" value="GO_Central"/>
</dbReference>
<evidence type="ECO:0000313" key="4">
    <source>
        <dbReference type="EMBL" id="ABY33502.1"/>
    </source>
</evidence>
<dbReference type="STRING" id="324602.Caur_0249"/>
<dbReference type="FunFam" id="3.40.50.970:FF:000022">
    <property type="entry name" value="2-oxoglutarate ferredoxin oxidoreductase alpha subunit"/>
    <property type="match status" value="1"/>
</dbReference>
<protein>
    <submittedName>
        <fullName evidence="4">Pyruvate flavodoxin/ferredoxin oxidoreductase domain protein</fullName>
    </submittedName>
</protein>
<feature type="domain" description="Pyruvate flavodoxin/ferredoxin oxidoreductase pyrimidine binding" evidence="3">
    <location>
        <begin position="220"/>
        <end position="381"/>
    </location>
</feature>
<evidence type="ECO:0000313" key="5">
    <source>
        <dbReference type="Proteomes" id="UP000002008"/>
    </source>
</evidence>
<sequence>MQSPEPVVNEFAITAATVNGSGSQTANMVLMRAIFKMGIPVSGKNLFPSNIQGEPTWYTLRVSQAGYTARPAETPILVAFNPRTANDDLSQLPPGGICLYPADGPWQPSRTDIIPFAIPVRQLLDQVGVNQRLRTYAANMTYVGALAALLGIEDAALVAALKQQFRGRLSAIELNLAVIRAAYAWAAAEPSPAHGRFRIARMQATDGMMLIDGNTAAAIGAITGGVGVVAWYPITPSSSLIESLESYLPRLRPPTDGATCAIVQAEDEIAALGIVIGAGWAGARAMTATSGPGISLMSEFAGLGFFAEIPAVIWDVQRVGPSTGLPTRTAQGDLMAVYYLSHGDTRHVILLPGTMEECFSDAQTAFDLAEQLQTPVFVLSDLDLGMNIWMSKPFTYPEQPLQRGKVLSAEELSRLTNYARFADVDGDGIGYRTLPGNPHPLAATLSRGTGHNERNVYSERPEDWQRNMARLWRKHETARRLVPRPVIDDHPEATIGLIGFGSTAPAISEARDLLAAAGIPTSSMRVRALPFGPEVTNFIARHQICVVIEQNHDGQLRQLLQLHCPAYASRLGSVAWCDGLPLTAPFVRDQVLHCLESMRETMMIGIGTGN</sequence>
<reference evidence="5" key="1">
    <citation type="journal article" date="2011" name="BMC Genomics">
        <title>Complete genome sequence of the filamentous anoxygenic phototrophic bacterium Chloroflexus aurantiacus.</title>
        <authorList>
            <person name="Tang K.H."/>
            <person name="Barry K."/>
            <person name="Chertkov O."/>
            <person name="Dalin E."/>
            <person name="Han C.S."/>
            <person name="Hauser L.J."/>
            <person name="Honchak B.M."/>
            <person name="Karbach L.E."/>
            <person name="Land M.L."/>
            <person name="Lapidus A."/>
            <person name="Larimer F.W."/>
            <person name="Mikhailova N."/>
            <person name="Pitluck S."/>
            <person name="Pierson B.K."/>
            <person name="Blankenship R.E."/>
        </authorList>
    </citation>
    <scope>NUCLEOTIDE SEQUENCE [LARGE SCALE GENOMIC DNA]</scope>
    <source>
        <strain evidence="5">ATCC 29366 / DSM 635 / J-10-fl</strain>
    </source>
</reference>
<dbReference type="InterPro" id="IPR019752">
    <property type="entry name" value="Pyrv/ketoisovalerate_OxRed_cat"/>
</dbReference>
<dbReference type="SUPFAM" id="SSF52922">
    <property type="entry name" value="TK C-terminal domain-like"/>
    <property type="match status" value="1"/>
</dbReference>
<dbReference type="SUPFAM" id="SSF52518">
    <property type="entry name" value="Thiamin diphosphate-binding fold (THDP-binding)"/>
    <property type="match status" value="1"/>
</dbReference>
<dbReference type="InterPro" id="IPR050722">
    <property type="entry name" value="Pyruvate:ferred/Flavod_OxRd"/>
</dbReference>
<dbReference type="KEGG" id="cau:Caur_0249"/>
<dbReference type="Pfam" id="PF01855">
    <property type="entry name" value="POR_N"/>
    <property type="match status" value="1"/>
</dbReference>
<name>A9WCA9_CHLAA</name>
<dbReference type="NCBIfam" id="TIGR03710">
    <property type="entry name" value="OAFO_sf"/>
    <property type="match status" value="1"/>
</dbReference>
<dbReference type="eggNOG" id="COG1014">
    <property type="taxonomic scope" value="Bacteria"/>
</dbReference>
<dbReference type="RefSeq" id="WP_012256158.1">
    <property type="nucleotide sequence ID" value="NC_010175.1"/>
</dbReference>
<dbReference type="InterPro" id="IPR002880">
    <property type="entry name" value="Pyrv_Fd/Flavodoxin_OxRdtase_N"/>
</dbReference>
<dbReference type="InterPro" id="IPR002869">
    <property type="entry name" value="Pyrv_flavodox_OxRed_cen"/>
</dbReference>